<gene>
    <name evidence="2" type="primary">aer</name>
    <name evidence="2" type="ORF">AQS8620_02035</name>
</gene>
<dbReference type="EMBL" id="FWFS01000007">
    <property type="protein sequence ID" value="SLN48567.1"/>
    <property type="molecule type" value="Genomic_DNA"/>
</dbReference>
<keyword evidence="2" id="KW-0675">Receptor</keyword>
<feature type="domain" description="PAS fold-3" evidence="1">
    <location>
        <begin position="45"/>
        <end position="113"/>
    </location>
</feature>
<accession>A0A1Y5SUE4</accession>
<sequence>MTKPDTMAQFSTPSSHRSAHGEVPFAIDEIFFSRTDMRGVIQAGNDVFQRVSGFGWDHLIGAPHKVIRHADMPSGVFHILWERIKKGIPTGAYVKNCSDDGRFYWVYAVISPVEGGYLSVRIKPSTALAKTIGAEYKAFRKAEVEGGLSAAQSATAIRARLAELGYASYSAFSADALAQELTARDAALGRDADRRLSSLRALVEPLRALCDEQQKLFLSFEAIRGIPSNMRIVASRLEPAGGPISAISQNYRLMSGEISNHLKSFMASGNERDISEVMLEQVRGALFVLATARIQREVREDGQTQRTGGDNPIDWDRENAILGDMLNDYTLKAGRELQSVTADVRALVRATRDLRQLVTGLDSIRVLCRVEAGRLGTQSAALAPVIDQLDRFHKEIDANLERIHDIGDRISNHIDSALPRRINGTLR</sequence>
<dbReference type="Proteomes" id="UP000193862">
    <property type="component" value="Unassembled WGS sequence"/>
</dbReference>
<evidence type="ECO:0000313" key="2">
    <source>
        <dbReference type="EMBL" id="SLN48567.1"/>
    </source>
</evidence>
<dbReference type="Gene3D" id="3.30.450.20">
    <property type="entry name" value="PAS domain"/>
    <property type="match status" value="1"/>
</dbReference>
<evidence type="ECO:0000259" key="1">
    <source>
        <dbReference type="Pfam" id="PF08447"/>
    </source>
</evidence>
<keyword evidence="3" id="KW-1185">Reference proteome</keyword>
<name>A0A1Y5SUE4_9RHOB</name>
<evidence type="ECO:0000313" key="3">
    <source>
        <dbReference type="Proteomes" id="UP000193862"/>
    </source>
</evidence>
<organism evidence="2 3">
    <name type="scientific">Aquimixticola soesokkakensis</name>
    <dbReference type="NCBI Taxonomy" id="1519096"/>
    <lineage>
        <taxon>Bacteria</taxon>
        <taxon>Pseudomonadati</taxon>
        <taxon>Pseudomonadota</taxon>
        <taxon>Alphaproteobacteria</taxon>
        <taxon>Rhodobacterales</taxon>
        <taxon>Paracoccaceae</taxon>
        <taxon>Aquimixticola</taxon>
    </lineage>
</organism>
<dbReference type="Pfam" id="PF08447">
    <property type="entry name" value="PAS_3"/>
    <property type="match status" value="1"/>
</dbReference>
<proteinExistence type="predicted"/>
<dbReference type="SUPFAM" id="SSF55785">
    <property type="entry name" value="PYP-like sensor domain (PAS domain)"/>
    <property type="match status" value="1"/>
</dbReference>
<dbReference type="OrthoDB" id="266313at2"/>
<protein>
    <submittedName>
        <fullName evidence="2">Aerotaxis receptor</fullName>
    </submittedName>
</protein>
<dbReference type="InterPro" id="IPR013655">
    <property type="entry name" value="PAS_fold_3"/>
</dbReference>
<reference evidence="2 3" key="1">
    <citation type="submission" date="2017-03" db="EMBL/GenBank/DDBJ databases">
        <authorList>
            <person name="Afonso C.L."/>
            <person name="Miller P.J."/>
            <person name="Scott M.A."/>
            <person name="Spackman E."/>
            <person name="Goraichik I."/>
            <person name="Dimitrov K.M."/>
            <person name="Suarez D.L."/>
            <person name="Swayne D.E."/>
        </authorList>
    </citation>
    <scope>NUCLEOTIDE SEQUENCE [LARGE SCALE GENOMIC DNA]</scope>
    <source>
        <strain evidence="2 3">CECT 8620</strain>
    </source>
</reference>
<dbReference type="RefSeq" id="WP_085836739.1">
    <property type="nucleotide sequence ID" value="NZ_FWFS01000007.1"/>
</dbReference>
<dbReference type="InterPro" id="IPR035965">
    <property type="entry name" value="PAS-like_dom_sf"/>
</dbReference>
<dbReference type="AlphaFoldDB" id="A0A1Y5SUE4"/>